<keyword evidence="5" id="KW-0808">Transferase</keyword>
<dbReference type="Pfam" id="PF00672">
    <property type="entry name" value="HAMP"/>
    <property type="match status" value="1"/>
</dbReference>
<evidence type="ECO:0000313" key="14">
    <source>
        <dbReference type="Proteomes" id="UP001475781"/>
    </source>
</evidence>
<keyword evidence="6" id="KW-0547">Nucleotide-binding</keyword>
<dbReference type="InterPro" id="IPR003661">
    <property type="entry name" value="HisK_dim/P_dom"/>
</dbReference>
<keyword evidence="10" id="KW-0812">Transmembrane</keyword>
<keyword evidence="9" id="KW-0902">Two-component regulatory system</keyword>
<evidence type="ECO:0000256" key="9">
    <source>
        <dbReference type="ARBA" id="ARBA00023012"/>
    </source>
</evidence>
<dbReference type="Pfam" id="PF00512">
    <property type="entry name" value="HisKA"/>
    <property type="match status" value="1"/>
</dbReference>
<dbReference type="InterPro" id="IPR005467">
    <property type="entry name" value="His_kinase_dom"/>
</dbReference>
<evidence type="ECO:0000259" key="12">
    <source>
        <dbReference type="PROSITE" id="PS50885"/>
    </source>
</evidence>
<dbReference type="Gene3D" id="3.30.565.10">
    <property type="entry name" value="Histidine kinase-like ATPase, C-terminal domain"/>
    <property type="match status" value="1"/>
</dbReference>
<dbReference type="CDD" id="cd00075">
    <property type="entry name" value="HATPase"/>
    <property type="match status" value="1"/>
</dbReference>
<evidence type="ECO:0000256" key="2">
    <source>
        <dbReference type="ARBA" id="ARBA00004370"/>
    </source>
</evidence>
<keyword evidence="14" id="KW-1185">Reference proteome</keyword>
<dbReference type="Gene3D" id="1.10.287.130">
    <property type="match status" value="1"/>
</dbReference>
<keyword evidence="10" id="KW-0472">Membrane</keyword>
<organism evidence="13 14">
    <name type="scientific">Marinobacter metalliresistant</name>
    <dbReference type="NCBI Taxonomy" id="2961995"/>
    <lineage>
        <taxon>Bacteria</taxon>
        <taxon>Pseudomonadati</taxon>
        <taxon>Pseudomonadota</taxon>
        <taxon>Gammaproteobacteria</taxon>
        <taxon>Pseudomonadales</taxon>
        <taxon>Marinobacteraceae</taxon>
        <taxon>Marinobacter</taxon>
    </lineage>
</organism>
<feature type="domain" description="HAMP" evidence="12">
    <location>
        <begin position="285"/>
        <end position="339"/>
    </location>
</feature>
<dbReference type="SMART" id="SM00304">
    <property type="entry name" value="HAMP"/>
    <property type="match status" value="2"/>
</dbReference>
<dbReference type="InterPro" id="IPR036097">
    <property type="entry name" value="HisK_dim/P_sf"/>
</dbReference>
<comment type="catalytic activity">
    <reaction evidence="1">
        <text>ATP + protein L-histidine = ADP + protein N-phospho-L-histidine.</text>
        <dbReference type="EC" id="2.7.13.3"/>
    </reaction>
</comment>
<dbReference type="PRINTS" id="PR00344">
    <property type="entry name" value="BCTRLSENSOR"/>
</dbReference>
<feature type="domain" description="Histidine kinase" evidence="11">
    <location>
        <begin position="356"/>
        <end position="561"/>
    </location>
</feature>
<sequence>MKPRFSLVGRYTFLSLTLMVGSVALLSALYAAVSDLLTERLAGERLEAQVAGNVNRLANFIENRIYQLETLSTHPSTPLYLSYNDAVPEGVKELVRVEADSPDLYGVLFFDGNGELTDVIPGQAASGSPYWNRKNWSLKGLPTVTFGSSKIIGPYLPDGDGDGPAWLLIRQPLRNSANQAIEGSIGLHVRLASLTELMRTENLAGVLKSFLRTPAGDLLDATGNLQTTAPEALRTGPEVLPGWRIDYVVSASEILSPLRDAQLGLYALASVMVLGTVALFWALARSLRRRVARLTEGAEAFASGDLKFRLQAPKNDKDEIDVLAHAFNAMADRLQEMIQRTVQAEKLAVLGEFATGVAHEVRNPLATIKLTVQALEKGETDDQRRDLLTSVEDEIDRLNRVVGNLLDYARPVAGAPQQVDIRRIFRHTSVLTTGLAETHEVTVSASGDARQSIYASPDQVIQCLVNLVANAIQACEPGGVVQLRAFRRGDRITIDINDNGCGMHESVLQRVTEPFFTTRQEGTGLGLSITRQLIELNEGDLLIQSTEGEGTTVSVTLPAANSDNLLLQQKTQKQRPTDNQHALTDSDR</sequence>
<dbReference type="SMART" id="SM00387">
    <property type="entry name" value="HATPase_c"/>
    <property type="match status" value="1"/>
</dbReference>
<evidence type="ECO:0000256" key="3">
    <source>
        <dbReference type="ARBA" id="ARBA00012438"/>
    </source>
</evidence>
<dbReference type="RefSeq" id="WP_341581234.1">
    <property type="nucleotide sequence ID" value="NZ_CP101118.1"/>
</dbReference>
<dbReference type="InterPro" id="IPR003660">
    <property type="entry name" value="HAMP_dom"/>
</dbReference>
<dbReference type="PANTHER" id="PTHR43065:SF10">
    <property type="entry name" value="PEROXIDE STRESS-ACTIVATED HISTIDINE KINASE MAK3"/>
    <property type="match status" value="1"/>
</dbReference>
<feature type="transmembrane region" description="Helical" evidence="10">
    <location>
        <begin position="263"/>
        <end position="284"/>
    </location>
</feature>
<keyword evidence="8" id="KW-0067">ATP-binding</keyword>
<dbReference type="Proteomes" id="UP001475781">
    <property type="component" value="Chromosome"/>
</dbReference>
<gene>
    <name evidence="13" type="ORF">NLK58_15175</name>
</gene>
<dbReference type="SUPFAM" id="SSF158472">
    <property type="entry name" value="HAMP domain-like"/>
    <property type="match status" value="1"/>
</dbReference>
<protein>
    <recommendedName>
        <fullName evidence="3">histidine kinase</fullName>
        <ecNumber evidence="3">2.7.13.3</ecNumber>
    </recommendedName>
</protein>
<dbReference type="EMBL" id="CP101118">
    <property type="protein sequence ID" value="WZF87671.1"/>
    <property type="molecule type" value="Genomic_DNA"/>
</dbReference>
<dbReference type="CDD" id="cd06225">
    <property type="entry name" value="HAMP"/>
    <property type="match status" value="1"/>
</dbReference>
<dbReference type="InterPro" id="IPR003594">
    <property type="entry name" value="HATPase_dom"/>
</dbReference>
<evidence type="ECO:0000259" key="11">
    <source>
        <dbReference type="PROSITE" id="PS50109"/>
    </source>
</evidence>
<keyword evidence="10" id="KW-1133">Transmembrane helix</keyword>
<reference evidence="13 14" key="1">
    <citation type="submission" date="2022-07" db="EMBL/GenBank/DDBJ databases">
        <title>A copper resistant bacterium isolated from sediment samples of deep sea hydrothermal areas.</title>
        <authorList>
            <person name="Zeng X."/>
        </authorList>
    </citation>
    <scope>NUCLEOTIDE SEQUENCE [LARGE SCALE GENOMIC DNA]</scope>
    <source>
        <strain evidence="14">CuT 6</strain>
    </source>
</reference>
<comment type="subcellular location">
    <subcellularLocation>
        <location evidence="2">Membrane</location>
    </subcellularLocation>
</comment>
<keyword evidence="7 13" id="KW-0418">Kinase</keyword>
<dbReference type="SUPFAM" id="SSF55874">
    <property type="entry name" value="ATPase domain of HSP90 chaperone/DNA topoisomerase II/histidine kinase"/>
    <property type="match status" value="1"/>
</dbReference>
<evidence type="ECO:0000256" key="7">
    <source>
        <dbReference type="ARBA" id="ARBA00022777"/>
    </source>
</evidence>
<evidence type="ECO:0000256" key="5">
    <source>
        <dbReference type="ARBA" id="ARBA00022679"/>
    </source>
</evidence>
<dbReference type="EC" id="2.7.13.3" evidence="3"/>
<evidence type="ECO:0000256" key="8">
    <source>
        <dbReference type="ARBA" id="ARBA00022840"/>
    </source>
</evidence>
<name>A0ABZ2VYW6_9GAMM</name>
<proteinExistence type="predicted"/>
<keyword evidence="4" id="KW-0597">Phosphoprotein</keyword>
<dbReference type="InterPro" id="IPR004358">
    <property type="entry name" value="Sig_transdc_His_kin-like_C"/>
</dbReference>
<evidence type="ECO:0000256" key="4">
    <source>
        <dbReference type="ARBA" id="ARBA00022553"/>
    </source>
</evidence>
<dbReference type="PANTHER" id="PTHR43065">
    <property type="entry name" value="SENSOR HISTIDINE KINASE"/>
    <property type="match status" value="1"/>
</dbReference>
<evidence type="ECO:0000256" key="6">
    <source>
        <dbReference type="ARBA" id="ARBA00022741"/>
    </source>
</evidence>
<evidence type="ECO:0000313" key="13">
    <source>
        <dbReference type="EMBL" id="WZF87671.1"/>
    </source>
</evidence>
<dbReference type="PROSITE" id="PS50885">
    <property type="entry name" value="HAMP"/>
    <property type="match status" value="1"/>
</dbReference>
<dbReference type="SUPFAM" id="SSF47384">
    <property type="entry name" value="Homodimeric domain of signal transducing histidine kinase"/>
    <property type="match status" value="1"/>
</dbReference>
<dbReference type="SMART" id="SM00388">
    <property type="entry name" value="HisKA"/>
    <property type="match status" value="1"/>
</dbReference>
<accession>A0ABZ2VYW6</accession>
<dbReference type="CDD" id="cd00082">
    <property type="entry name" value="HisKA"/>
    <property type="match status" value="1"/>
</dbReference>
<dbReference type="PROSITE" id="PS50109">
    <property type="entry name" value="HIS_KIN"/>
    <property type="match status" value="1"/>
</dbReference>
<dbReference type="GO" id="GO:0016301">
    <property type="term" value="F:kinase activity"/>
    <property type="evidence" value="ECO:0007669"/>
    <property type="project" value="UniProtKB-KW"/>
</dbReference>
<evidence type="ECO:0000256" key="1">
    <source>
        <dbReference type="ARBA" id="ARBA00000085"/>
    </source>
</evidence>
<dbReference type="InterPro" id="IPR036890">
    <property type="entry name" value="HATPase_C_sf"/>
</dbReference>
<dbReference type="Pfam" id="PF02518">
    <property type="entry name" value="HATPase_c"/>
    <property type="match status" value="1"/>
</dbReference>
<evidence type="ECO:0000256" key="10">
    <source>
        <dbReference type="SAM" id="Phobius"/>
    </source>
</evidence>
<dbReference type="Gene3D" id="6.10.340.10">
    <property type="match status" value="1"/>
</dbReference>